<evidence type="ECO:0000313" key="2">
    <source>
        <dbReference type="EMBL" id="KKN73460.1"/>
    </source>
</evidence>
<accession>A0A0F9SX16</accession>
<gene>
    <name evidence="2" type="ORF">LCGC14_0400350</name>
</gene>
<proteinExistence type="predicted"/>
<reference evidence="2" key="1">
    <citation type="journal article" date="2015" name="Nature">
        <title>Complex archaea that bridge the gap between prokaryotes and eukaryotes.</title>
        <authorList>
            <person name="Spang A."/>
            <person name="Saw J.H."/>
            <person name="Jorgensen S.L."/>
            <person name="Zaremba-Niedzwiedzka K."/>
            <person name="Martijn J."/>
            <person name="Lind A.E."/>
            <person name="van Eijk R."/>
            <person name="Schleper C."/>
            <person name="Guy L."/>
            <person name="Ettema T.J."/>
        </authorList>
    </citation>
    <scope>NUCLEOTIDE SEQUENCE</scope>
</reference>
<feature type="compositionally biased region" description="Basic and acidic residues" evidence="1">
    <location>
        <begin position="1"/>
        <end position="12"/>
    </location>
</feature>
<protein>
    <submittedName>
        <fullName evidence="2">Uncharacterized protein</fullName>
    </submittedName>
</protein>
<feature type="region of interest" description="Disordered" evidence="1">
    <location>
        <begin position="1"/>
        <end position="67"/>
    </location>
</feature>
<dbReference type="AlphaFoldDB" id="A0A0F9SX16"/>
<organism evidence="2">
    <name type="scientific">marine sediment metagenome</name>
    <dbReference type="NCBI Taxonomy" id="412755"/>
    <lineage>
        <taxon>unclassified sequences</taxon>
        <taxon>metagenomes</taxon>
        <taxon>ecological metagenomes</taxon>
    </lineage>
</organism>
<sequence>MAKTEVVEKPNEGVEAPKANEVAAKEVTAEAKPVKSKKQIEEEADQARRAKVDATNKKKAAKAAEGEAALAKVPLNAEEKAFIARIAPKMNEGRAVMQPSSADVLRYSRLMKRKDVK</sequence>
<evidence type="ECO:0000256" key="1">
    <source>
        <dbReference type="SAM" id="MobiDB-lite"/>
    </source>
</evidence>
<dbReference type="EMBL" id="LAZR01000343">
    <property type="protein sequence ID" value="KKN73460.1"/>
    <property type="molecule type" value="Genomic_DNA"/>
</dbReference>
<comment type="caution">
    <text evidence="2">The sequence shown here is derived from an EMBL/GenBank/DDBJ whole genome shotgun (WGS) entry which is preliminary data.</text>
</comment>
<feature type="compositionally biased region" description="Basic and acidic residues" evidence="1">
    <location>
        <begin position="23"/>
        <end position="56"/>
    </location>
</feature>
<name>A0A0F9SX16_9ZZZZ</name>